<keyword evidence="2" id="KW-1185">Reference proteome</keyword>
<proteinExistence type="predicted"/>
<dbReference type="EMBL" id="CP037422">
    <property type="protein sequence ID" value="QDU11414.1"/>
    <property type="molecule type" value="Genomic_DNA"/>
</dbReference>
<evidence type="ECO:0000313" key="1">
    <source>
        <dbReference type="EMBL" id="QDU11414.1"/>
    </source>
</evidence>
<reference evidence="1 2" key="1">
    <citation type="submission" date="2019-03" db="EMBL/GenBank/DDBJ databases">
        <title>Deep-cultivation of Planctomycetes and their phenomic and genomic characterization uncovers novel biology.</title>
        <authorList>
            <person name="Wiegand S."/>
            <person name="Jogler M."/>
            <person name="Boedeker C."/>
            <person name="Pinto D."/>
            <person name="Vollmers J."/>
            <person name="Rivas-Marin E."/>
            <person name="Kohn T."/>
            <person name="Peeters S.H."/>
            <person name="Heuer A."/>
            <person name="Rast P."/>
            <person name="Oberbeckmann S."/>
            <person name="Bunk B."/>
            <person name="Jeske O."/>
            <person name="Meyerdierks A."/>
            <person name="Storesund J.E."/>
            <person name="Kallscheuer N."/>
            <person name="Luecker S."/>
            <person name="Lage O.M."/>
            <person name="Pohl T."/>
            <person name="Merkel B.J."/>
            <person name="Hornburger P."/>
            <person name="Mueller R.-W."/>
            <person name="Bruemmer F."/>
            <person name="Labrenz M."/>
            <person name="Spormann A.M."/>
            <person name="Op den Camp H."/>
            <person name="Overmann J."/>
            <person name="Amann R."/>
            <person name="Jetten M.S.M."/>
            <person name="Mascher T."/>
            <person name="Medema M.H."/>
            <person name="Devos D.P."/>
            <person name="Kaster A.-K."/>
            <person name="Ovreas L."/>
            <person name="Rohde M."/>
            <person name="Galperin M.Y."/>
            <person name="Jogler C."/>
        </authorList>
    </citation>
    <scope>NUCLEOTIDE SEQUENCE [LARGE SCALE GENOMIC DNA]</scope>
    <source>
        <strain evidence="1 2">V202</strain>
    </source>
</reference>
<dbReference type="Proteomes" id="UP000318384">
    <property type="component" value="Chromosome"/>
</dbReference>
<organism evidence="1 2">
    <name type="scientific">Gimesia aquarii</name>
    <dbReference type="NCBI Taxonomy" id="2527964"/>
    <lineage>
        <taxon>Bacteria</taxon>
        <taxon>Pseudomonadati</taxon>
        <taxon>Planctomycetota</taxon>
        <taxon>Planctomycetia</taxon>
        <taxon>Planctomycetales</taxon>
        <taxon>Planctomycetaceae</taxon>
        <taxon>Gimesia</taxon>
    </lineage>
</organism>
<name>A0A517X1N6_9PLAN</name>
<accession>A0A517X1N6</accession>
<dbReference type="AlphaFoldDB" id="A0A517X1N6"/>
<sequence length="75" mass="8620">MGIKLRTALLKWEKIQYSAKTNVKTDILPLRKTHTFSRNQDLPDVPNVIEKISLDEVQVNSHIGFLVKSFERKAA</sequence>
<gene>
    <name evidence="1" type="ORF">V202x_48360</name>
</gene>
<protein>
    <submittedName>
        <fullName evidence="1">Uncharacterized protein</fullName>
    </submittedName>
</protein>
<evidence type="ECO:0000313" key="2">
    <source>
        <dbReference type="Proteomes" id="UP000318384"/>
    </source>
</evidence>